<sequence>MDEEYKSMRALEAIGIMDVAEKKSRIELKQLTISHFKDIVVRCRGRRVPNVETAELFKKEAQELLLLAKFDLRGWKFRPSAGKKMVSILEMLWDTREDCLKINLENLKKRVDGPATKRMLLSVANMVFDSQGLKWKVDVLNLERLKIPRWLTGRDNMIRTALVRTKDGDFLRFVQRLYRLEVKIALVDQFPKTVNNEVKGREFRTSETVNEKVLVSGEQCVDTSMNNLEDSKEAANSVVITRKGRPGFHVLTERTEVTHNDKKYLEVWMKTGRGNRTTIMSNATIDIYQTIPETAVVRVLGYEFKSNEYRQSAIDISRYVCDYYTGEYKLLFQRTMEKIGHVPSKCPLEKV</sequence>
<protein>
    <submittedName>
        <fullName evidence="1">Uncharacterized protein</fullName>
    </submittedName>
</protein>
<proteinExistence type="predicted"/>
<organism evidence="1 2">
    <name type="scientific">Ignelater luminosus</name>
    <name type="common">Cucubano</name>
    <name type="synonym">Pyrophorus luminosus</name>
    <dbReference type="NCBI Taxonomy" id="2038154"/>
    <lineage>
        <taxon>Eukaryota</taxon>
        <taxon>Metazoa</taxon>
        <taxon>Ecdysozoa</taxon>
        <taxon>Arthropoda</taxon>
        <taxon>Hexapoda</taxon>
        <taxon>Insecta</taxon>
        <taxon>Pterygota</taxon>
        <taxon>Neoptera</taxon>
        <taxon>Endopterygota</taxon>
        <taxon>Coleoptera</taxon>
        <taxon>Polyphaga</taxon>
        <taxon>Elateriformia</taxon>
        <taxon>Elateroidea</taxon>
        <taxon>Elateridae</taxon>
        <taxon>Agrypninae</taxon>
        <taxon>Pyrophorini</taxon>
        <taxon>Ignelater</taxon>
    </lineage>
</organism>
<dbReference type="OrthoDB" id="7424700at2759"/>
<dbReference type="AlphaFoldDB" id="A0A8K0CLC4"/>
<keyword evidence="2" id="KW-1185">Reference proteome</keyword>
<dbReference type="EMBL" id="VTPC01087327">
    <property type="protein sequence ID" value="KAF2886548.1"/>
    <property type="molecule type" value="Genomic_DNA"/>
</dbReference>
<evidence type="ECO:0000313" key="2">
    <source>
        <dbReference type="Proteomes" id="UP000801492"/>
    </source>
</evidence>
<accession>A0A8K0CLC4</accession>
<comment type="caution">
    <text evidence="1">The sequence shown here is derived from an EMBL/GenBank/DDBJ whole genome shotgun (WGS) entry which is preliminary data.</text>
</comment>
<gene>
    <name evidence="1" type="ORF">ILUMI_19626</name>
</gene>
<reference evidence="1" key="1">
    <citation type="submission" date="2019-08" db="EMBL/GenBank/DDBJ databases">
        <title>The genome of the North American firefly Photinus pyralis.</title>
        <authorList>
            <consortium name="Photinus pyralis genome working group"/>
            <person name="Fallon T.R."/>
            <person name="Sander Lower S.E."/>
            <person name="Weng J.-K."/>
        </authorList>
    </citation>
    <scope>NUCLEOTIDE SEQUENCE</scope>
    <source>
        <strain evidence="1">TRF0915ILg1</strain>
        <tissue evidence="1">Whole body</tissue>
    </source>
</reference>
<evidence type="ECO:0000313" key="1">
    <source>
        <dbReference type="EMBL" id="KAF2886548.1"/>
    </source>
</evidence>
<dbReference type="Proteomes" id="UP000801492">
    <property type="component" value="Unassembled WGS sequence"/>
</dbReference>
<name>A0A8K0CLC4_IGNLU</name>